<dbReference type="EMBL" id="CM017712">
    <property type="protein sequence ID" value="TYG42290.1"/>
    <property type="molecule type" value="Genomic_DNA"/>
</dbReference>
<dbReference type="PANTHER" id="PTHR35761">
    <property type="entry name" value="ATR INTERACTING PROTEIN"/>
    <property type="match status" value="1"/>
</dbReference>
<feature type="compositionally biased region" description="Low complexity" evidence="2">
    <location>
        <begin position="35"/>
        <end position="45"/>
    </location>
</feature>
<organism evidence="3 4">
    <name type="scientific">Gossypium darwinii</name>
    <name type="common">Darwin's cotton</name>
    <name type="synonym">Gossypium barbadense var. darwinii</name>
    <dbReference type="NCBI Taxonomy" id="34276"/>
    <lineage>
        <taxon>Eukaryota</taxon>
        <taxon>Viridiplantae</taxon>
        <taxon>Streptophyta</taxon>
        <taxon>Embryophyta</taxon>
        <taxon>Tracheophyta</taxon>
        <taxon>Spermatophyta</taxon>
        <taxon>Magnoliopsida</taxon>
        <taxon>eudicotyledons</taxon>
        <taxon>Gunneridae</taxon>
        <taxon>Pentapetalae</taxon>
        <taxon>rosids</taxon>
        <taxon>malvids</taxon>
        <taxon>Malvales</taxon>
        <taxon>Malvaceae</taxon>
        <taxon>Malvoideae</taxon>
        <taxon>Gossypium</taxon>
    </lineage>
</organism>
<name>A0A5D2AD77_GOSDA</name>
<feature type="compositionally biased region" description="Pro residues" evidence="2">
    <location>
        <begin position="46"/>
        <end position="65"/>
    </location>
</feature>
<proteinExistence type="predicted"/>
<evidence type="ECO:0000256" key="2">
    <source>
        <dbReference type="SAM" id="MobiDB-lite"/>
    </source>
</evidence>
<evidence type="ECO:0000256" key="1">
    <source>
        <dbReference type="SAM" id="Coils"/>
    </source>
</evidence>
<feature type="region of interest" description="Disordered" evidence="2">
    <location>
        <begin position="28"/>
        <end position="112"/>
    </location>
</feature>
<protein>
    <submittedName>
        <fullName evidence="3">Uncharacterized protein</fullName>
    </submittedName>
</protein>
<evidence type="ECO:0000313" key="3">
    <source>
        <dbReference type="EMBL" id="TYG42290.1"/>
    </source>
</evidence>
<dbReference type="AlphaFoldDB" id="A0A5D2AD77"/>
<reference evidence="3 4" key="1">
    <citation type="submission" date="2019-06" db="EMBL/GenBank/DDBJ databases">
        <title>WGS assembly of Gossypium darwinii.</title>
        <authorList>
            <person name="Chen Z.J."/>
            <person name="Sreedasyam A."/>
            <person name="Ando A."/>
            <person name="Song Q."/>
            <person name="De L."/>
            <person name="Hulse-Kemp A."/>
            <person name="Ding M."/>
            <person name="Ye W."/>
            <person name="Kirkbride R."/>
            <person name="Jenkins J."/>
            <person name="Plott C."/>
            <person name="Lovell J."/>
            <person name="Lin Y.-M."/>
            <person name="Vaughn R."/>
            <person name="Liu B."/>
            <person name="Li W."/>
            <person name="Simpson S."/>
            <person name="Scheffler B."/>
            <person name="Saski C."/>
            <person name="Grover C."/>
            <person name="Hu G."/>
            <person name="Conover J."/>
            <person name="Carlson J."/>
            <person name="Shu S."/>
            <person name="Boston L."/>
            <person name="Williams M."/>
            <person name="Peterson D."/>
            <person name="Mcgee K."/>
            <person name="Jones D."/>
            <person name="Wendel J."/>
            <person name="Stelly D."/>
            <person name="Grimwood J."/>
            <person name="Schmutz J."/>
        </authorList>
    </citation>
    <scope>NUCLEOTIDE SEQUENCE [LARGE SCALE GENOMIC DNA]</scope>
    <source>
        <strain evidence="3">1808015.09</strain>
    </source>
</reference>
<sequence>MSEENLEEWGASFLEELIQFEELALSRSQVNQNNPTSSSSYLPSLPSQPPPSSHPQPIHITPPPSISYSPPRELSQRPTDLGGASNSSGVIAKCAAPTTPARRGGSSSKGKDLEIELLKKELGRVSKQLADLEHECSELKKERNKEDQLKFPNSNNEAKVANANDISLNDREHGIPVAAHLGVVLEFPNRKSFNDQIGQRTVKSSCQASGIQTNFSACLDLSEKLEGIWGLPSEQKFGRNLISKLFAVCSADIDVLFGFIKMSSPSKTVEPPAVKSSDDMSLQTSIHPFLSPEAAKISRFYSALTKTSRGMLQLQALFESLFDLCTVENVVIVYRSLRILHVLLSHLLTFERKSRGRCLSYAFPQITTCSIVYETVICTFPFIYYWVRIGMDGTYTSWMPTGVTPSEAKYICGKGRWDTSSASLFSHVNWIFLFEFMHLIVMNGSEECVRLEAVSIMNVILMRSDAYTERERFGLSEVFESISQLLKMEAGLLVQKEAVHSLYLLLNCPKLVVTFCSACTTEASADAANGAENTAATERFTMILEGLADCIACSGNSLQALELRKSAITLLAFVASSGKSGFEILVNNKLSREANFLTLIMQLLASEINLEASVNTDSDETFRTRTLLIREVLILLNRLVSNPIHSATVLRLLTNSRDMVSLTVAIANRLSRKEQIQRLSESITKQMRESEIVDLGRMFKRRVSTYLGE</sequence>
<accession>A0A5D2AD77</accession>
<dbReference type="PANTHER" id="PTHR35761:SF1">
    <property type="entry name" value="PROTEIN SENSITIVE TO UV 2"/>
    <property type="match status" value="1"/>
</dbReference>
<feature type="coiled-coil region" evidence="1">
    <location>
        <begin position="115"/>
        <end position="149"/>
    </location>
</feature>
<evidence type="ECO:0000313" key="4">
    <source>
        <dbReference type="Proteomes" id="UP000323506"/>
    </source>
</evidence>
<keyword evidence="4" id="KW-1185">Reference proteome</keyword>
<keyword evidence="1" id="KW-0175">Coiled coil</keyword>
<dbReference type="Proteomes" id="UP000323506">
    <property type="component" value="Chromosome D12"/>
</dbReference>
<gene>
    <name evidence="3" type="ORF">ES288_D12G244600v1</name>
</gene>
<dbReference type="GO" id="GO:0006974">
    <property type="term" value="P:DNA damage response"/>
    <property type="evidence" value="ECO:0007669"/>
    <property type="project" value="InterPro"/>
</dbReference>
<dbReference type="InterPro" id="IPR044952">
    <property type="entry name" value="SUV2"/>
</dbReference>